<organism evidence="12 13">
    <name type="scientific">Owenia fusiformis</name>
    <name type="common">Polychaete worm</name>
    <dbReference type="NCBI Taxonomy" id="6347"/>
    <lineage>
        <taxon>Eukaryota</taxon>
        <taxon>Metazoa</taxon>
        <taxon>Spiralia</taxon>
        <taxon>Lophotrochozoa</taxon>
        <taxon>Annelida</taxon>
        <taxon>Polychaeta</taxon>
        <taxon>Sedentaria</taxon>
        <taxon>Canalipalpata</taxon>
        <taxon>Sabellida</taxon>
        <taxon>Oweniida</taxon>
        <taxon>Oweniidae</taxon>
        <taxon>Owenia</taxon>
    </lineage>
</organism>
<comment type="subunit">
    <text evidence="3 11">Monomer.</text>
</comment>
<dbReference type="GO" id="GO:0003723">
    <property type="term" value="F:RNA binding"/>
    <property type="evidence" value="ECO:0007669"/>
    <property type="project" value="UniProtKB-UniRule"/>
</dbReference>
<dbReference type="PANTHER" id="PTHR12439">
    <property type="entry name" value="PLACENTAL PROTEIN 11-RELATED"/>
    <property type="match status" value="1"/>
</dbReference>
<accession>A0A8J1UC10</accession>
<evidence type="ECO:0000256" key="9">
    <source>
        <dbReference type="ARBA" id="ARBA00023211"/>
    </source>
</evidence>
<evidence type="ECO:0000256" key="1">
    <source>
        <dbReference type="ARBA" id="ARBA00001936"/>
    </source>
</evidence>
<keyword evidence="7 11" id="KW-0378">Hydrolase</keyword>
<keyword evidence="6 11" id="KW-0255">Endonuclease</keyword>
<gene>
    <name evidence="12" type="ORF">OFUS_LOCUS1603</name>
</gene>
<evidence type="ECO:0000313" key="13">
    <source>
        <dbReference type="Proteomes" id="UP000749559"/>
    </source>
</evidence>
<comment type="similarity">
    <text evidence="2 11">Belongs to the ENDOU family.</text>
</comment>
<evidence type="ECO:0000256" key="10">
    <source>
        <dbReference type="ARBA" id="ARBA00023239"/>
    </source>
</evidence>
<evidence type="ECO:0000256" key="3">
    <source>
        <dbReference type="ARBA" id="ARBA00011245"/>
    </source>
</evidence>
<dbReference type="GO" id="GO:0046872">
    <property type="term" value="F:metal ion binding"/>
    <property type="evidence" value="ECO:0007669"/>
    <property type="project" value="UniProtKB-UniRule"/>
</dbReference>
<reference evidence="12" key="1">
    <citation type="submission" date="2022-03" db="EMBL/GenBank/DDBJ databases">
        <authorList>
            <person name="Martin C."/>
        </authorList>
    </citation>
    <scope>NUCLEOTIDE SEQUENCE</scope>
</reference>
<dbReference type="AlphaFoldDB" id="A0A8J1UC10"/>
<comment type="cofactor">
    <cofactor evidence="1 11">
        <name>Mn(2+)</name>
        <dbReference type="ChEBI" id="CHEBI:29035"/>
    </cofactor>
</comment>
<evidence type="ECO:0000256" key="4">
    <source>
        <dbReference type="ARBA" id="ARBA00022722"/>
    </source>
</evidence>
<keyword evidence="4 11" id="KW-0540">Nuclease</keyword>
<keyword evidence="9 11" id="KW-0464">Manganese</keyword>
<proteinExistence type="inferred from homology"/>
<name>A0A8J1UC10_OWEFU</name>
<evidence type="ECO:0000256" key="2">
    <source>
        <dbReference type="ARBA" id="ARBA00010168"/>
    </source>
</evidence>
<dbReference type="EMBL" id="CAIIXF020000001">
    <property type="protein sequence ID" value="CAH1774082.1"/>
    <property type="molecule type" value="Genomic_DNA"/>
</dbReference>
<evidence type="ECO:0000256" key="8">
    <source>
        <dbReference type="ARBA" id="ARBA00022884"/>
    </source>
</evidence>
<dbReference type="EC" id="4.6.1.-" evidence="11"/>
<dbReference type="GO" id="GO:0004521">
    <property type="term" value="F:RNA endonuclease activity"/>
    <property type="evidence" value="ECO:0007669"/>
    <property type="project" value="UniProtKB-UniRule"/>
</dbReference>
<dbReference type="InterPro" id="IPR037227">
    <property type="entry name" value="EndoU-like"/>
</dbReference>
<protein>
    <recommendedName>
        <fullName evidence="11">Uridylate-specific endoribonuclease</fullName>
        <ecNumber evidence="11">4.6.1.-</ecNumber>
    </recommendedName>
</protein>
<dbReference type="CDD" id="cd21159">
    <property type="entry name" value="XendoU"/>
    <property type="match status" value="1"/>
</dbReference>
<dbReference type="Pfam" id="PF09412">
    <property type="entry name" value="XendoU"/>
    <property type="match status" value="1"/>
</dbReference>
<evidence type="ECO:0000256" key="11">
    <source>
        <dbReference type="RuleBase" id="RU367085"/>
    </source>
</evidence>
<keyword evidence="10" id="KW-0456">Lyase</keyword>
<dbReference type="SUPFAM" id="SSF142877">
    <property type="entry name" value="EndoU-like"/>
    <property type="match status" value="1"/>
</dbReference>
<evidence type="ECO:0000256" key="7">
    <source>
        <dbReference type="ARBA" id="ARBA00022801"/>
    </source>
</evidence>
<evidence type="ECO:0000256" key="6">
    <source>
        <dbReference type="ARBA" id="ARBA00022759"/>
    </source>
</evidence>
<dbReference type="GO" id="GO:0016787">
    <property type="term" value="F:hydrolase activity"/>
    <property type="evidence" value="ECO:0007669"/>
    <property type="project" value="UniProtKB-KW"/>
</dbReference>
<dbReference type="OrthoDB" id="430326at2759"/>
<evidence type="ECO:0000313" key="12">
    <source>
        <dbReference type="EMBL" id="CAH1774082.1"/>
    </source>
</evidence>
<dbReference type="InterPro" id="IPR018998">
    <property type="entry name" value="EndoU_C"/>
</dbReference>
<evidence type="ECO:0000256" key="5">
    <source>
        <dbReference type="ARBA" id="ARBA00022723"/>
    </source>
</evidence>
<keyword evidence="5 11" id="KW-0479">Metal-binding</keyword>
<keyword evidence="8 11" id="KW-0694">RNA-binding</keyword>
<dbReference type="InterPro" id="IPR039787">
    <property type="entry name" value="ENDOU"/>
</dbReference>
<comment type="caution">
    <text evidence="12">The sequence shown here is derived from an EMBL/GenBank/DDBJ whole genome shotgun (WGS) entry which is preliminary data.</text>
</comment>
<keyword evidence="13" id="KW-1185">Reference proteome</keyword>
<sequence>MASGYEPDEELSELITKLWDMDVNRCESGIEYDIDKQGYVKNAREMSEVDRAWYNLFRWVAEDDVFSRPTYNAFRKLLDNYESETGRGEVITEEEEAENWEFLDAILETDLMKEAHQYLVGLEQSPEDPDEFRQQLYDIWFKLYKRSREDEENDSSSFEHVFVGETRGHRVIGFHNWVQLYLQEKHGNIDYKGYFRRGTVSEEEGEDPRLLTLQFSWKNGQGKPIGSSFIGTSPEFELALYTIVFLSGKGSRVPIKIGDLFNIELHCYPHDMGIGTAYPVAKW</sequence>
<dbReference type="GO" id="GO:0016829">
    <property type="term" value="F:lyase activity"/>
    <property type="evidence" value="ECO:0007669"/>
    <property type="project" value="UniProtKB-KW"/>
</dbReference>
<dbReference type="PANTHER" id="PTHR12439:SF11">
    <property type="entry name" value="URIDYLATE-SPECIFIC ENDORIBONUCLEASE"/>
    <property type="match status" value="1"/>
</dbReference>
<comment type="catalytic activity">
    <reaction evidence="11">
        <text>ribonucleotidyl-uridine-RNA = a 5'-end dephospho-uridine-RNA + a 3'-end 2',3'-cyclophospho-ribonucleotide-RNA</text>
        <dbReference type="Rhea" id="RHEA:67792"/>
        <dbReference type="Rhea" id="RHEA-COMP:10464"/>
        <dbReference type="Rhea" id="RHEA-COMP:17354"/>
        <dbReference type="Rhea" id="RHEA-COMP:17356"/>
        <dbReference type="ChEBI" id="CHEBI:83064"/>
        <dbReference type="ChEBI" id="CHEBI:173117"/>
        <dbReference type="ChEBI" id="CHEBI:173224"/>
    </reaction>
</comment>
<dbReference type="Proteomes" id="UP000749559">
    <property type="component" value="Unassembled WGS sequence"/>
</dbReference>
<dbReference type="PROSITE" id="PS51959">
    <property type="entry name" value="ENDOU"/>
    <property type="match status" value="1"/>
</dbReference>